<accession>A0A2I1PAX0</accession>
<dbReference type="Pfam" id="PF16571">
    <property type="entry name" value="FBP_C"/>
    <property type="match status" value="1"/>
</dbReference>
<dbReference type="RefSeq" id="WP_070705747.1">
    <property type="nucleotide sequence ID" value="NZ_JBHLVH010000001.1"/>
</dbReference>
<protein>
    <submittedName>
        <fullName evidence="2">FBP domain-containing protein</fullName>
    </submittedName>
</protein>
<evidence type="ECO:0000313" key="3">
    <source>
        <dbReference type="Proteomes" id="UP000234206"/>
    </source>
</evidence>
<organism evidence="2 3">
    <name type="scientific">Kytococcus schroeteri</name>
    <dbReference type="NCBI Taxonomy" id="138300"/>
    <lineage>
        <taxon>Bacteria</taxon>
        <taxon>Bacillati</taxon>
        <taxon>Actinomycetota</taxon>
        <taxon>Actinomycetes</taxon>
        <taxon>Micrococcales</taxon>
        <taxon>Kytococcaceae</taxon>
        <taxon>Kytococcus</taxon>
    </lineage>
</organism>
<gene>
    <name evidence="2" type="ORF">CYJ76_05805</name>
</gene>
<feature type="domain" description="Elongation factor G-binding protein C-terminal treble-clef zinc-finger" evidence="1">
    <location>
        <begin position="8"/>
        <end position="164"/>
    </location>
</feature>
<comment type="caution">
    <text evidence="2">The sequence shown here is derived from an EMBL/GenBank/DDBJ whole genome shotgun (WGS) entry which is preliminary data.</text>
</comment>
<proteinExistence type="predicted"/>
<name>A0A2I1PAX0_9MICO</name>
<reference evidence="2 3" key="1">
    <citation type="submission" date="2017-12" db="EMBL/GenBank/DDBJ databases">
        <title>Phylogenetic diversity of female urinary microbiome.</title>
        <authorList>
            <person name="Thomas-White K."/>
            <person name="Wolfe A.J."/>
        </authorList>
    </citation>
    <scope>NUCLEOTIDE SEQUENCE [LARGE SCALE GENOMIC DNA]</scope>
    <source>
        <strain evidence="2 3">UMB1298</strain>
    </source>
</reference>
<dbReference type="InterPro" id="IPR032330">
    <property type="entry name" value="EF-G-binding_C"/>
</dbReference>
<dbReference type="EMBL" id="PKIZ01000009">
    <property type="protein sequence ID" value="PKZ41767.1"/>
    <property type="molecule type" value="Genomic_DNA"/>
</dbReference>
<keyword evidence="3" id="KW-1185">Reference proteome</keyword>
<dbReference type="Proteomes" id="UP000234206">
    <property type="component" value="Unassembled WGS sequence"/>
</dbReference>
<dbReference type="AlphaFoldDB" id="A0A2I1PAX0"/>
<evidence type="ECO:0000259" key="1">
    <source>
        <dbReference type="Pfam" id="PF16571"/>
    </source>
</evidence>
<sequence>MHPVTEQDIRTSFVNASRREATQAILPELDTVDWESLDYLGWTDAKRPNRSYVVLHLDSVVTSILLRPASGTPTRRKAICVWCQDIEATENVRMVVASLAGAAGRRGATVGVLACTDFSCSRNVRRAPTVSEVGDRATPEEKEFWTELRIEGLRDRIAKFARRIQRDA</sequence>
<dbReference type="OrthoDB" id="4171838at2"/>
<evidence type="ECO:0000313" key="2">
    <source>
        <dbReference type="EMBL" id="PKZ41767.1"/>
    </source>
</evidence>